<dbReference type="EMBL" id="CP015249">
    <property type="protein sequence ID" value="ANB19625.1"/>
    <property type="molecule type" value="Genomic_DNA"/>
</dbReference>
<protein>
    <submittedName>
        <fullName evidence="2">Integral membrane protein</fullName>
    </submittedName>
</protein>
<feature type="transmembrane region" description="Helical" evidence="1">
    <location>
        <begin position="194"/>
        <end position="211"/>
    </location>
</feature>
<feature type="transmembrane region" description="Helical" evidence="1">
    <location>
        <begin position="223"/>
        <end position="245"/>
    </location>
</feature>
<dbReference type="PIRSF" id="PIRSF009141">
    <property type="entry name" value="UCP009141"/>
    <property type="match status" value="1"/>
</dbReference>
<sequence length="298" mass="33938">MREPRFTAALTRSSIARVLAARKRPRPHTRGHRLAEGIAEFLIFGCKQAWACVFGGAMVALIVATHLYYPHDAYVTRYDFLFLAALTIQGILLGSRLETVEEAKVILMYHLIGTAMEVFKTEVGSWSYPEAGLFRIGGVPLFSGFMYAAIGSYIARCWRLFDFRFTRHPPIWALGLLALAIYVNFYTHHRFIDLRVALFAASAVLFGRCWVHYRIWRVHRRMPLLLGLFLVALFVWIAENLGTWTRTWTYPHQTHGWSMVRLGKLGSWFLLLVVSYTLIAAVSRPRALDQAAAGRCPG</sequence>
<keyword evidence="3" id="KW-1185">Reference proteome</keyword>
<dbReference type="InterPro" id="IPR008535">
    <property type="entry name" value="DUF817"/>
</dbReference>
<organism evidence="2 3">
    <name type="scientific">Dokdonella koreensis DS-123</name>
    <dbReference type="NCBI Taxonomy" id="1300342"/>
    <lineage>
        <taxon>Bacteria</taxon>
        <taxon>Pseudomonadati</taxon>
        <taxon>Pseudomonadota</taxon>
        <taxon>Gammaproteobacteria</taxon>
        <taxon>Lysobacterales</taxon>
        <taxon>Rhodanobacteraceae</taxon>
        <taxon>Dokdonella</taxon>
    </lineage>
</organism>
<proteinExistence type="predicted"/>
<feature type="transmembrane region" description="Helical" evidence="1">
    <location>
        <begin position="265"/>
        <end position="282"/>
    </location>
</feature>
<evidence type="ECO:0000256" key="1">
    <source>
        <dbReference type="SAM" id="Phobius"/>
    </source>
</evidence>
<dbReference type="Proteomes" id="UP000076830">
    <property type="component" value="Chromosome"/>
</dbReference>
<feature type="transmembrane region" description="Helical" evidence="1">
    <location>
        <begin position="49"/>
        <end position="69"/>
    </location>
</feature>
<feature type="transmembrane region" description="Helical" evidence="1">
    <location>
        <begin position="171"/>
        <end position="188"/>
    </location>
</feature>
<evidence type="ECO:0000313" key="2">
    <source>
        <dbReference type="EMBL" id="ANB19625.1"/>
    </source>
</evidence>
<feature type="transmembrane region" description="Helical" evidence="1">
    <location>
        <begin position="132"/>
        <end position="150"/>
    </location>
</feature>
<dbReference type="AlphaFoldDB" id="A0A160DXY9"/>
<dbReference type="PATRIC" id="fig|1300342.3.peg.3556"/>
<evidence type="ECO:0000313" key="3">
    <source>
        <dbReference type="Proteomes" id="UP000076830"/>
    </source>
</evidence>
<name>A0A160DXY9_9GAMM</name>
<reference evidence="2 3" key="1">
    <citation type="submission" date="2016-04" db="EMBL/GenBank/DDBJ databases">
        <title>Complete genome sequence of Dokdonella koreensis DS-123T.</title>
        <authorList>
            <person name="Kim J.F."/>
            <person name="Lee H."/>
            <person name="Kwak M.-J."/>
        </authorList>
    </citation>
    <scope>NUCLEOTIDE SEQUENCE [LARGE SCALE GENOMIC DNA]</scope>
    <source>
        <strain evidence="2 3">DS-123</strain>
    </source>
</reference>
<keyword evidence="1" id="KW-1133">Transmembrane helix</keyword>
<keyword evidence="1" id="KW-0472">Membrane</keyword>
<dbReference type="KEGG" id="dko:I596_3637"/>
<dbReference type="Pfam" id="PF05675">
    <property type="entry name" value="DUF817"/>
    <property type="match status" value="1"/>
</dbReference>
<keyword evidence="1" id="KW-0812">Transmembrane</keyword>
<gene>
    <name evidence="2" type="ORF">I596_3637</name>
</gene>
<accession>A0A160DXY9</accession>